<feature type="region of interest" description="Disordered" evidence="1">
    <location>
        <begin position="1"/>
        <end position="20"/>
    </location>
</feature>
<sequence length="81" mass="9087">MKTPDKSEAESTQEPSYLTLKHSNRKQVRRFLISYDCPEKGGAHERENTLLALLSNYSPDAKIVLVLAALATQYGDFMVTV</sequence>
<protein>
    <submittedName>
        <fullName evidence="3">Sieve element occlusion N-terminus</fullName>
    </submittedName>
</protein>
<comment type="caution">
    <text evidence="3">The sequence shown here is derived from an EMBL/GenBank/DDBJ whole genome shotgun (WGS) entry which is preliminary data.</text>
</comment>
<evidence type="ECO:0000313" key="4">
    <source>
        <dbReference type="Proteomes" id="UP000623129"/>
    </source>
</evidence>
<evidence type="ECO:0000259" key="2">
    <source>
        <dbReference type="Pfam" id="PF14576"/>
    </source>
</evidence>
<feature type="domain" description="Sieve element occlusion N-terminal" evidence="2">
    <location>
        <begin position="33"/>
        <end position="79"/>
    </location>
</feature>
<dbReference type="Pfam" id="PF14576">
    <property type="entry name" value="SEO_N"/>
    <property type="match status" value="1"/>
</dbReference>
<evidence type="ECO:0000313" key="3">
    <source>
        <dbReference type="EMBL" id="KAF3336950.1"/>
    </source>
</evidence>
<organism evidence="3 4">
    <name type="scientific">Carex littledalei</name>
    <dbReference type="NCBI Taxonomy" id="544730"/>
    <lineage>
        <taxon>Eukaryota</taxon>
        <taxon>Viridiplantae</taxon>
        <taxon>Streptophyta</taxon>
        <taxon>Embryophyta</taxon>
        <taxon>Tracheophyta</taxon>
        <taxon>Spermatophyta</taxon>
        <taxon>Magnoliopsida</taxon>
        <taxon>Liliopsida</taxon>
        <taxon>Poales</taxon>
        <taxon>Cyperaceae</taxon>
        <taxon>Cyperoideae</taxon>
        <taxon>Cariceae</taxon>
        <taxon>Carex</taxon>
        <taxon>Carex subgen. Euthyceras</taxon>
    </lineage>
</organism>
<keyword evidence="4" id="KW-1185">Reference proteome</keyword>
<evidence type="ECO:0000256" key="1">
    <source>
        <dbReference type="SAM" id="MobiDB-lite"/>
    </source>
</evidence>
<name>A0A833QWM1_9POAL</name>
<dbReference type="AlphaFoldDB" id="A0A833QWM1"/>
<dbReference type="EMBL" id="SWLB01000007">
    <property type="protein sequence ID" value="KAF3336950.1"/>
    <property type="molecule type" value="Genomic_DNA"/>
</dbReference>
<dbReference type="Proteomes" id="UP000623129">
    <property type="component" value="Unassembled WGS sequence"/>
</dbReference>
<reference evidence="3" key="1">
    <citation type="submission" date="2020-01" db="EMBL/GenBank/DDBJ databases">
        <title>Genome sequence of Kobresia littledalei, the first chromosome-level genome in the family Cyperaceae.</title>
        <authorList>
            <person name="Qu G."/>
        </authorList>
    </citation>
    <scope>NUCLEOTIDE SEQUENCE</scope>
    <source>
        <strain evidence="3">C.B.Clarke</strain>
        <tissue evidence="3">Leaf</tissue>
    </source>
</reference>
<gene>
    <name evidence="3" type="ORF">FCM35_KLT19536</name>
</gene>
<proteinExistence type="predicted"/>
<dbReference type="InterPro" id="IPR027942">
    <property type="entry name" value="SEO_N"/>
</dbReference>
<accession>A0A833QWM1</accession>